<evidence type="ECO:0000256" key="12">
    <source>
        <dbReference type="PIRSR" id="PIRSR611150-2"/>
    </source>
</evidence>
<evidence type="ECO:0000256" key="13">
    <source>
        <dbReference type="SAM" id="SignalP"/>
    </source>
</evidence>
<gene>
    <name evidence="14" type="ORF">Micbo1qcDRAFT_215010</name>
</gene>
<keyword evidence="8" id="KW-0843">Virulence</keyword>
<evidence type="ECO:0000256" key="8">
    <source>
        <dbReference type="ARBA" id="ARBA00023026"/>
    </source>
</evidence>
<dbReference type="InterPro" id="IPR000675">
    <property type="entry name" value="Cutinase/axe"/>
</dbReference>
<dbReference type="SUPFAM" id="SSF53474">
    <property type="entry name" value="alpha/beta-Hydrolases"/>
    <property type="match status" value="1"/>
</dbReference>
<evidence type="ECO:0000313" key="14">
    <source>
        <dbReference type="EMBL" id="KXJ87828.1"/>
    </source>
</evidence>
<feature type="chain" id="PRO_5007293052" description="cutinase" evidence="13">
    <location>
        <begin position="18"/>
        <end position="211"/>
    </location>
</feature>
<keyword evidence="4" id="KW-0719">Serine esterase</keyword>
<dbReference type="PANTHER" id="PTHR48250:SF3">
    <property type="entry name" value="CUTINASE 1-RELATED"/>
    <property type="match status" value="1"/>
</dbReference>
<keyword evidence="6 13" id="KW-0732">Signal</keyword>
<dbReference type="GO" id="GO:0016052">
    <property type="term" value="P:carbohydrate catabolic process"/>
    <property type="evidence" value="ECO:0007669"/>
    <property type="project" value="TreeGrafter"/>
</dbReference>
<dbReference type="PROSITE" id="PS00931">
    <property type="entry name" value="CUTINASE_2"/>
    <property type="match status" value="1"/>
</dbReference>
<proteinExistence type="inferred from homology"/>
<evidence type="ECO:0000256" key="11">
    <source>
        <dbReference type="PIRSR" id="PIRSR611150-1"/>
    </source>
</evidence>
<dbReference type="InParanoid" id="A0A136ISH7"/>
<reference evidence="15" key="1">
    <citation type="submission" date="2016-02" db="EMBL/GenBank/DDBJ databases">
        <title>Draft genome sequence of Microdochium bolleyi, a fungal endophyte of beachgrass.</title>
        <authorList>
            <consortium name="DOE Joint Genome Institute"/>
            <person name="David A.S."/>
            <person name="May G."/>
            <person name="Haridas S."/>
            <person name="Lim J."/>
            <person name="Wang M."/>
            <person name="Labutti K."/>
            <person name="Lipzen A."/>
            <person name="Barry K."/>
            <person name="Grigoriev I.V."/>
        </authorList>
    </citation>
    <scope>NUCLEOTIDE SEQUENCE [LARGE SCALE GENOMIC DNA]</scope>
    <source>
        <strain evidence="15">J235TASD1</strain>
    </source>
</reference>
<dbReference type="AlphaFoldDB" id="A0A136ISH7"/>
<dbReference type="Pfam" id="PF01083">
    <property type="entry name" value="Cutinase"/>
    <property type="match status" value="1"/>
</dbReference>
<evidence type="ECO:0000256" key="2">
    <source>
        <dbReference type="ARBA" id="ARBA00007534"/>
    </source>
</evidence>
<accession>A0A136ISH7</accession>
<evidence type="ECO:0000256" key="6">
    <source>
        <dbReference type="ARBA" id="ARBA00022729"/>
    </source>
</evidence>
<sequence>MKFSAAAVALLASTVAAAPLEVRATGTTINEFDNGACRPYILFHARGTSQAGNVGQDPGPQLIDAVKASLGAANVAGQGVPYSASLAGNFQTGGAPASEARAFAAQINAAATKCPNAKIFVAGYSQGAALVHRAVEQLSTAVKAKVAAAVTFGDTQKKQDGGRIPNFDTAKTLIICRTGDKVCEGTLTITSAHQDYSPLAPQGAAFMVSKA</sequence>
<protein>
    <recommendedName>
        <fullName evidence="3">cutinase</fullName>
        <ecNumber evidence="3">3.1.1.74</ecNumber>
    </recommendedName>
</protein>
<feature type="signal peptide" evidence="13">
    <location>
        <begin position="1"/>
        <end position="17"/>
    </location>
</feature>
<dbReference type="STRING" id="196109.A0A136ISH7"/>
<keyword evidence="9 12" id="KW-1015">Disulfide bond</keyword>
<evidence type="ECO:0000313" key="15">
    <source>
        <dbReference type="Proteomes" id="UP000070501"/>
    </source>
</evidence>
<keyword evidence="15" id="KW-1185">Reference proteome</keyword>
<dbReference type="InterPro" id="IPR011150">
    <property type="entry name" value="Cutinase_monf"/>
</dbReference>
<evidence type="ECO:0000256" key="5">
    <source>
        <dbReference type="ARBA" id="ARBA00022525"/>
    </source>
</evidence>
<name>A0A136ISH7_9PEZI</name>
<comment type="subcellular location">
    <subcellularLocation>
        <location evidence="1">Secreted</location>
    </subcellularLocation>
</comment>
<evidence type="ECO:0000256" key="10">
    <source>
        <dbReference type="ARBA" id="ARBA00034045"/>
    </source>
</evidence>
<organism evidence="14 15">
    <name type="scientific">Microdochium bolleyi</name>
    <dbReference type="NCBI Taxonomy" id="196109"/>
    <lineage>
        <taxon>Eukaryota</taxon>
        <taxon>Fungi</taxon>
        <taxon>Dikarya</taxon>
        <taxon>Ascomycota</taxon>
        <taxon>Pezizomycotina</taxon>
        <taxon>Sordariomycetes</taxon>
        <taxon>Xylariomycetidae</taxon>
        <taxon>Xylariales</taxon>
        <taxon>Microdochiaceae</taxon>
        <taxon>Microdochium</taxon>
    </lineage>
</organism>
<dbReference type="GO" id="GO:0050525">
    <property type="term" value="F:cutinase activity"/>
    <property type="evidence" value="ECO:0007669"/>
    <property type="project" value="UniProtKB-EC"/>
</dbReference>
<evidence type="ECO:0000256" key="7">
    <source>
        <dbReference type="ARBA" id="ARBA00022801"/>
    </source>
</evidence>
<dbReference type="PANTHER" id="PTHR48250">
    <property type="entry name" value="CUTINASE 2-RELATED"/>
    <property type="match status" value="1"/>
</dbReference>
<evidence type="ECO:0000256" key="3">
    <source>
        <dbReference type="ARBA" id="ARBA00013095"/>
    </source>
</evidence>
<dbReference type="SMART" id="SM01110">
    <property type="entry name" value="Cutinase"/>
    <property type="match status" value="1"/>
</dbReference>
<comment type="catalytic activity">
    <reaction evidence="10">
        <text>cutin + H2O = cutin monomers.</text>
        <dbReference type="EC" id="3.1.1.74"/>
    </reaction>
</comment>
<feature type="disulfide bond" evidence="12">
    <location>
        <begin position="176"/>
        <end position="183"/>
    </location>
</feature>
<dbReference type="InterPro" id="IPR043579">
    <property type="entry name" value="CUTINASE_2"/>
</dbReference>
<keyword evidence="5" id="KW-0964">Secreted</keyword>
<dbReference type="EC" id="3.1.1.74" evidence="3"/>
<dbReference type="Gene3D" id="3.40.50.1820">
    <property type="entry name" value="alpha/beta hydrolase"/>
    <property type="match status" value="1"/>
</dbReference>
<feature type="disulfide bond" evidence="12">
    <location>
        <begin position="37"/>
        <end position="114"/>
    </location>
</feature>
<evidence type="ECO:0000256" key="1">
    <source>
        <dbReference type="ARBA" id="ARBA00004613"/>
    </source>
</evidence>
<dbReference type="Proteomes" id="UP000070501">
    <property type="component" value="Unassembled WGS sequence"/>
</dbReference>
<keyword evidence="7" id="KW-0378">Hydrolase</keyword>
<dbReference type="EMBL" id="KQ964260">
    <property type="protein sequence ID" value="KXJ87828.1"/>
    <property type="molecule type" value="Genomic_DNA"/>
</dbReference>
<dbReference type="InterPro" id="IPR029058">
    <property type="entry name" value="AB_hydrolase_fold"/>
</dbReference>
<dbReference type="OrthoDB" id="3225429at2759"/>
<evidence type="ECO:0000256" key="9">
    <source>
        <dbReference type="ARBA" id="ARBA00023157"/>
    </source>
</evidence>
<evidence type="ECO:0000256" key="4">
    <source>
        <dbReference type="ARBA" id="ARBA00022487"/>
    </source>
</evidence>
<feature type="active site" description="Proton donor/acceptor" evidence="11">
    <location>
        <position position="193"/>
    </location>
</feature>
<dbReference type="PRINTS" id="PR00129">
    <property type="entry name" value="CUTINASE"/>
</dbReference>
<comment type="similarity">
    <text evidence="2">Belongs to the cutinase family.</text>
</comment>
<feature type="active site" description="Nucleophile" evidence="11">
    <location>
        <position position="125"/>
    </location>
</feature>
<dbReference type="GO" id="GO:0005576">
    <property type="term" value="C:extracellular region"/>
    <property type="evidence" value="ECO:0007669"/>
    <property type="project" value="UniProtKB-SubCell"/>
</dbReference>
<feature type="active site" evidence="11">
    <location>
        <position position="180"/>
    </location>
</feature>